<evidence type="ECO:0000313" key="1">
    <source>
        <dbReference type="EMBL" id="BAK34568.1"/>
    </source>
</evidence>
<dbReference type="RefSeq" id="WP_013862451.1">
    <property type="nucleotide sequence ID" value="NC_015635.1"/>
</dbReference>
<dbReference type="InterPro" id="IPR007061">
    <property type="entry name" value="MST-like"/>
</dbReference>
<dbReference type="STRING" id="1032480.MLP_15540"/>
<name>F5XR78_MICPN</name>
<dbReference type="OrthoDB" id="4548523at2"/>
<dbReference type="InterPro" id="IPR034660">
    <property type="entry name" value="DinB/YfiT-like"/>
</dbReference>
<dbReference type="KEGG" id="mph:MLP_15540"/>
<dbReference type="AlphaFoldDB" id="F5XR78"/>
<dbReference type="Pfam" id="PF04978">
    <property type="entry name" value="MST"/>
    <property type="match status" value="1"/>
</dbReference>
<dbReference type="EMBL" id="AP012204">
    <property type="protein sequence ID" value="BAK34568.1"/>
    <property type="molecule type" value="Genomic_DNA"/>
</dbReference>
<gene>
    <name evidence="1" type="ordered locus">MLP_15540</name>
</gene>
<dbReference type="SUPFAM" id="SSF109854">
    <property type="entry name" value="DinB/YfiT-like putative metalloenzymes"/>
    <property type="match status" value="1"/>
</dbReference>
<protein>
    <recommendedName>
        <fullName evidence="3">DinB-like domain-containing protein</fullName>
    </recommendedName>
</protein>
<proteinExistence type="predicted"/>
<dbReference type="Gene3D" id="1.20.120.450">
    <property type="entry name" value="dinb family like domain"/>
    <property type="match status" value="1"/>
</dbReference>
<accession>F5XR78</accession>
<evidence type="ECO:0000313" key="2">
    <source>
        <dbReference type="Proteomes" id="UP000007947"/>
    </source>
</evidence>
<evidence type="ECO:0008006" key="3">
    <source>
        <dbReference type="Google" id="ProtNLM"/>
    </source>
</evidence>
<organism evidence="1 2">
    <name type="scientific">Microlunatus phosphovorus (strain ATCC 700054 / DSM 10555 / JCM 9379 / NBRC 101784 / NCIMB 13414 / VKM Ac-1990 / NM-1)</name>
    <dbReference type="NCBI Taxonomy" id="1032480"/>
    <lineage>
        <taxon>Bacteria</taxon>
        <taxon>Bacillati</taxon>
        <taxon>Actinomycetota</taxon>
        <taxon>Actinomycetes</taxon>
        <taxon>Propionibacteriales</taxon>
        <taxon>Propionibacteriaceae</taxon>
        <taxon>Microlunatus</taxon>
    </lineage>
</organism>
<dbReference type="eggNOG" id="COG2318">
    <property type="taxonomic scope" value="Bacteria"/>
</dbReference>
<keyword evidence="2" id="KW-1185">Reference proteome</keyword>
<dbReference type="Proteomes" id="UP000007947">
    <property type="component" value="Chromosome"/>
</dbReference>
<sequence>MTAPKQTLLRYLGKERAALLATLDGLDDRQVRWPLTPSGTNLLGIVKHTASVSLGYFGETFGRDHGQALPWFDEDAELNADMWATADESREQIVALYEESARQADATIEALELDSPGRVPWWRPEKADVTLGQIIVHMIAETAHHAGHADIVRELLLDAPPTQDPNLPGWTPERWAAYRTQLEQIADAAHSGR</sequence>
<dbReference type="HOGENOM" id="CLU_097062_0_0_11"/>
<reference evidence="1 2" key="1">
    <citation type="submission" date="2011-05" db="EMBL/GenBank/DDBJ databases">
        <title>Whole genome sequence of Microlunatus phosphovorus NM-1.</title>
        <authorList>
            <person name="Hosoyama A."/>
            <person name="Sasaki K."/>
            <person name="Harada T."/>
            <person name="Igarashi R."/>
            <person name="Kawakoshi A."/>
            <person name="Sasagawa M."/>
            <person name="Fukada J."/>
            <person name="Nakamura S."/>
            <person name="Katano Y."/>
            <person name="Hanada S."/>
            <person name="Kamagata Y."/>
            <person name="Nakamura N."/>
            <person name="Yamazaki S."/>
            <person name="Fujita N."/>
        </authorList>
    </citation>
    <scope>NUCLEOTIDE SEQUENCE [LARGE SCALE GENOMIC DNA]</scope>
    <source>
        <strain evidence="2">ATCC 700054 / DSM 10555 / JCM 9379 / NBRC 101784 / NCIMB 13414 / VKM Ac-1990 / NM-1</strain>
    </source>
</reference>